<dbReference type="RefSeq" id="WP_058853015.1">
    <property type="nucleotide sequence ID" value="NZ_BMMH01000001.1"/>
</dbReference>
<evidence type="ECO:0000256" key="7">
    <source>
        <dbReference type="RuleBase" id="RU363032"/>
    </source>
</evidence>
<comment type="similarity">
    <text evidence="7">Belongs to the binding-protein-dependent transport system permease family.</text>
</comment>
<gene>
    <name evidence="9" type="ORF">GCM10011588_01240</name>
</gene>
<dbReference type="SUPFAM" id="SSF161098">
    <property type="entry name" value="MetI-like"/>
    <property type="match status" value="1"/>
</dbReference>
<evidence type="ECO:0000256" key="3">
    <source>
        <dbReference type="ARBA" id="ARBA00022475"/>
    </source>
</evidence>
<reference evidence="9" key="1">
    <citation type="journal article" date="2014" name="Int. J. Syst. Evol. Microbiol.">
        <title>Complete genome sequence of Corynebacterium casei LMG S-19264T (=DSM 44701T), isolated from a smear-ripened cheese.</title>
        <authorList>
            <consortium name="US DOE Joint Genome Institute (JGI-PGF)"/>
            <person name="Walter F."/>
            <person name="Albersmeier A."/>
            <person name="Kalinowski J."/>
            <person name="Ruckert C."/>
        </authorList>
    </citation>
    <scope>NUCLEOTIDE SEQUENCE</scope>
    <source>
        <strain evidence="9">CGMCC 4.3508</strain>
    </source>
</reference>
<feature type="transmembrane region" description="Helical" evidence="7">
    <location>
        <begin position="234"/>
        <end position="260"/>
    </location>
</feature>
<dbReference type="InterPro" id="IPR045621">
    <property type="entry name" value="BPD_transp_1_N"/>
</dbReference>
<feature type="domain" description="ABC transmembrane type-1" evidence="8">
    <location>
        <begin position="102"/>
        <end position="303"/>
    </location>
</feature>
<dbReference type="PANTHER" id="PTHR43163:SF6">
    <property type="entry name" value="DIPEPTIDE TRANSPORT SYSTEM PERMEASE PROTEIN DPPB-RELATED"/>
    <property type="match status" value="1"/>
</dbReference>
<feature type="transmembrane region" description="Helical" evidence="7">
    <location>
        <begin position="106"/>
        <end position="126"/>
    </location>
</feature>
<proteinExistence type="inferred from homology"/>
<dbReference type="EMBL" id="BMMH01000001">
    <property type="protein sequence ID" value="GGK90742.1"/>
    <property type="molecule type" value="Genomic_DNA"/>
</dbReference>
<keyword evidence="2 7" id="KW-0813">Transport</keyword>
<keyword evidence="10" id="KW-1185">Reference proteome</keyword>
<evidence type="ECO:0000256" key="5">
    <source>
        <dbReference type="ARBA" id="ARBA00022989"/>
    </source>
</evidence>
<dbReference type="Pfam" id="PF00528">
    <property type="entry name" value="BPD_transp_1"/>
    <property type="match status" value="1"/>
</dbReference>
<dbReference type="CDD" id="cd06261">
    <property type="entry name" value="TM_PBP2"/>
    <property type="match status" value="1"/>
</dbReference>
<dbReference type="InterPro" id="IPR035906">
    <property type="entry name" value="MetI-like_sf"/>
</dbReference>
<evidence type="ECO:0000256" key="6">
    <source>
        <dbReference type="ARBA" id="ARBA00023136"/>
    </source>
</evidence>
<dbReference type="Pfam" id="PF19300">
    <property type="entry name" value="BPD_transp_1_N"/>
    <property type="match status" value="1"/>
</dbReference>
<evidence type="ECO:0000259" key="8">
    <source>
        <dbReference type="PROSITE" id="PS50928"/>
    </source>
</evidence>
<dbReference type="Gene3D" id="1.10.3720.10">
    <property type="entry name" value="MetI-like"/>
    <property type="match status" value="1"/>
</dbReference>
<evidence type="ECO:0000313" key="10">
    <source>
        <dbReference type="Proteomes" id="UP000638263"/>
    </source>
</evidence>
<sequence>MTAPVRYVLLRVLQAAGVLWAAFTLSFAVLYLLPADPVQLAVDANPGTPVDAAAVAELQARYGLDKPVWEQYGTAVIHAVRGDLGHSLSTGQTVAAAIGEALPSTLALAATTLVLAVVFGAALALAASYTESDRLRGLLTALPPVGAAMPTFWVGLILLHLFSFQLRLVPAFGGTGFSGTILPAVTLAVPVGAVIAQVLYSNLITTWHQPFVAVAFAKGASRAWVQRRHVLRAAIGPALTIAGVWVGTVLAGSVIVETVFARAGVGRLTQTAVLNQDIPVVQGIVVFSAAVYVLVNLLVDLAYPLLDARVVDGFRGKEKALA</sequence>
<dbReference type="GO" id="GO:0005886">
    <property type="term" value="C:plasma membrane"/>
    <property type="evidence" value="ECO:0007669"/>
    <property type="project" value="UniProtKB-SubCell"/>
</dbReference>
<organism evidence="9 10">
    <name type="scientific">Nocardia jinanensis</name>
    <dbReference type="NCBI Taxonomy" id="382504"/>
    <lineage>
        <taxon>Bacteria</taxon>
        <taxon>Bacillati</taxon>
        <taxon>Actinomycetota</taxon>
        <taxon>Actinomycetes</taxon>
        <taxon>Mycobacteriales</taxon>
        <taxon>Nocardiaceae</taxon>
        <taxon>Nocardia</taxon>
    </lineage>
</organism>
<feature type="transmembrane region" description="Helical" evidence="7">
    <location>
        <begin position="181"/>
        <end position="200"/>
    </location>
</feature>
<comment type="caution">
    <text evidence="9">The sequence shown here is derived from an EMBL/GenBank/DDBJ whole genome shotgun (WGS) entry which is preliminary data.</text>
</comment>
<protein>
    <submittedName>
        <fullName evidence="9">Peptide ABC transporter permease</fullName>
    </submittedName>
</protein>
<accession>A0A917R5M8</accession>
<dbReference type="Proteomes" id="UP000638263">
    <property type="component" value="Unassembled WGS sequence"/>
</dbReference>
<evidence type="ECO:0000256" key="1">
    <source>
        <dbReference type="ARBA" id="ARBA00004651"/>
    </source>
</evidence>
<keyword evidence="4 7" id="KW-0812">Transmembrane</keyword>
<feature type="transmembrane region" description="Helical" evidence="7">
    <location>
        <begin position="280"/>
        <end position="299"/>
    </location>
</feature>
<evidence type="ECO:0000256" key="4">
    <source>
        <dbReference type="ARBA" id="ARBA00022692"/>
    </source>
</evidence>
<feature type="transmembrane region" description="Helical" evidence="7">
    <location>
        <begin position="12"/>
        <end position="33"/>
    </location>
</feature>
<feature type="transmembrane region" description="Helical" evidence="7">
    <location>
        <begin position="138"/>
        <end position="161"/>
    </location>
</feature>
<evidence type="ECO:0000313" key="9">
    <source>
        <dbReference type="EMBL" id="GGK90742.1"/>
    </source>
</evidence>
<keyword evidence="5 7" id="KW-1133">Transmembrane helix</keyword>
<evidence type="ECO:0000256" key="2">
    <source>
        <dbReference type="ARBA" id="ARBA00022448"/>
    </source>
</evidence>
<dbReference type="PANTHER" id="PTHR43163">
    <property type="entry name" value="DIPEPTIDE TRANSPORT SYSTEM PERMEASE PROTEIN DPPB-RELATED"/>
    <property type="match status" value="1"/>
</dbReference>
<reference evidence="9" key="2">
    <citation type="submission" date="2020-09" db="EMBL/GenBank/DDBJ databases">
        <authorList>
            <person name="Sun Q."/>
            <person name="Zhou Y."/>
        </authorList>
    </citation>
    <scope>NUCLEOTIDE SEQUENCE</scope>
    <source>
        <strain evidence="9">CGMCC 4.3508</strain>
    </source>
</reference>
<dbReference type="AlphaFoldDB" id="A0A917R5M8"/>
<name>A0A917R5M8_9NOCA</name>
<dbReference type="GO" id="GO:0055085">
    <property type="term" value="P:transmembrane transport"/>
    <property type="evidence" value="ECO:0007669"/>
    <property type="project" value="InterPro"/>
</dbReference>
<dbReference type="InterPro" id="IPR000515">
    <property type="entry name" value="MetI-like"/>
</dbReference>
<comment type="subcellular location">
    <subcellularLocation>
        <location evidence="1 7">Cell membrane</location>
        <topology evidence="1 7">Multi-pass membrane protein</topology>
    </subcellularLocation>
</comment>
<keyword evidence="6 7" id="KW-0472">Membrane</keyword>
<dbReference type="PROSITE" id="PS50928">
    <property type="entry name" value="ABC_TM1"/>
    <property type="match status" value="1"/>
</dbReference>
<keyword evidence="3" id="KW-1003">Cell membrane</keyword>